<comment type="caution">
    <text evidence="3">The sequence shown here is derived from an EMBL/GenBank/DDBJ whole genome shotgun (WGS) entry which is preliminary data.</text>
</comment>
<evidence type="ECO:0000256" key="1">
    <source>
        <dbReference type="SAM" id="MobiDB-lite"/>
    </source>
</evidence>
<proteinExistence type="predicted"/>
<protein>
    <submittedName>
        <fullName evidence="3">Uncharacterized protein</fullName>
    </submittedName>
</protein>
<evidence type="ECO:0000256" key="2">
    <source>
        <dbReference type="SAM" id="Phobius"/>
    </source>
</evidence>
<organism evidence="3 4">
    <name type="scientific">Chlorella vulgaris</name>
    <name type="common">Green alga</name>
    <dbReference type="NCBI Taxonomy" id="3077"/>
    <lineage>
        <taxon>Eukaryota</taxon>
        <taxon>Viridiplantae</taxon>
        <taxon>Chlorophyta</taxon>
        <taxon>core chlorophytes</taxon>
        <taxon>Trebouxiophyceae</taxon>
        <taxon>Chlorellales</taxon>
        <taxon>Chlorellaceae</taxon>
        <taxon>Chlorella clade</taxon>
        <taxon>Chlorella</taxon>
    </lineage>
</organism>
<feature type="region of interest" description="Disordered" evidence="1">
    <location>
        <begin position="1"/>
        <end position="40"/>
    </location>
</feature>
<dbReference type="Proteomes" id="UP001055712">
    <property type="component" value="Unassembled WGS sequence"/>
</dbReference>
<reference evidence="3" key="2">
    <citation type="submission" date="2020-11" db="EMBL/GenBank/DDBJ databases">
        <authorList>
            <person name="Cecchin M."/>
            <person name="Marcolungo L."/>
            <person name="Rossato M."/>
            <person name="Girolomoni L."/>
            <person name="Cosentino E."/>
            <person name="Cuine S."/>
            <person name="Li-Beisson Y."/>
            <person name="Delledonne M."/>
            <person name="Ballottari M."/>
        </authorList>
    </citation>
    <scope>NUCLEOTIDE SEQUENCE</scope>
    <source>
        <strain evidence="3">211/11P</strain>
        <tissue evidence="3">Whole cell</tissue>
    </source>
</reference>
<keyword evidence="2" id="KW-0812">Transmembrane</keyword>
<keyword evidence="2" id="KW-0472">Membrane</keyword>
<evidence type="ECO:0000313" key="4">
    <source>
        <dbReference type="Proteomes" id="UP001055712"/>
    </source>
</evidence>
<keyword evidence="4" id="KW-1185">Reference proteome</keyword>
<accession>A0A9D4TS48</accession>
<evidence type="ECO:0000313" key="3">
    <source>
        <dbReference type="EMBL" id="KAI3433297.1"/>
    </source>
</evidence>
<dbReference type="EMBL" id="SIDB01000004">
    <property type="protein sequence ID" value="KAI3433297.1"/>
    <property type="molecule type" value="Genomic_DNA"/>
</dbReference>
<sequence length="104" mass="11111">MQAQASHAARAPVVAPQRETSHKKQQGGLPRLVPSAKPPQRQFRTIRENIDKKRIDKLAETNPEVVKQAVSKSDTTSRIEAPPLALLAGGAAVLLGAAAFLANQ</sequence>
<keyword evidence="2" id="KW-1133">Transmembrane helix</keyword>
<feature type="transmembrane region" description="Helical" evidence="2">
    <location>
        <begin position="84"/>
        <end position="102"/>
    </location>
</feature>
<dbReference type="AlphaFoldDB" id="A0A9D4TS48"/>
<reference evidence="3" key="1">
    <citation type="journal article" date="2019" name="Plant J.">
        <title>Chlorella vulgaris genome assembly and annotation reveals the molecular basis for metabolic acclimation to high light conditions.</title>
        <authorList>
            <person name="Cecchin M."/>
            <person name="Marcolungo L."/>
            <person name="Rossato M."/>
            <person name="Girolomoni L."/>
            <person name="Cosentino E."/>
            <person name="Cuine S."/>
            <person name="Li-Beisson Y."/>
            <person name="Delledonne M."/>
            <person name="Ballottari M."/>
        </authorList>
    </citation>
    <scope>NUCLEOTIDE SEQUENCE</scope>
    <source>
        <strain evidence="3">211/11P</strain>
    </source>
</reference>
<gene>
    <name evidence="3" type="ORF">D9Q98_003116</name>
</gene>
<name>A0A9D4TS48_CHLVU</name>